<organism evidence="1 2">
    <name type="scientific">Araneus ventricosus</name>
    <name type="common">Orbweaver spider</name>
    <name type="synonym">Epeira ventricosa</name>
    <dbReference type="NCBI Taxonomy" id="182803"/>
    <lineage>
        <taxon>Eukaryota</taxon>
        <taxon>Metazoa</taxon>
        <taxon>Ecdysozoa</taxon>
        <taxon>Arthropoda</taxon>
        <taxon>Chelicerata</taxon>
        <taxon>Arachnida</taxon>
        <taxon>Araneae</taxon>
        <taxon>Araneomorphae</taxon>
        <taxon>Entelegynae</taxon>
        <taxon>Araneoidea</taxon>
        <taxon>Araneidae</taxon>
        <taxon>Araneus</taxon>
    </lineage>
</organism>
<accession>A0A4Y2CSL8</accession>
<proteinExistence type="predicted"/>
<keyword evidence="2" id="KW-1185">Reference proteome</keyword>
<protein>
    <submittedName>
        <fullName evidence="1">Uncharacterized protein</fullName>
    </submittedName>
</protein>
<evidence type="ECO:0000313" key="2">
    <source>
        <dbReference type="Proteomes" id="UP000499080"/>
    </source>
</evidence>
<evidence type="ECO:0000313" key="1">
    <source>
        <dbReference type="EMBL" id="GBM06864.1"/>
    </source>
</evidence>
<comment type="caution">
    <text evidence="1">The sequence shown here is derived from an EMBL/GenBank/DDBJ whole genome shotgun (WGS) entry which is preliminary data.</text>
</comment>
<dbReference type="Proteomes" id="UP000499080">
    <property type="component" value="Unassembled WGS sequence"/>
</dbReference>
<dbReference type="AlphaFoldDB" id="A0A4Y2CSL8"/>
<reference evidence="1 2" key="1">
    <citation type="journal article" date="2019" name="Sci. Rep.">
        <title>Orb-weaving spider Araneus ventricosus genome elucidates the spidroin gene catalogue.</title>
        <authorList>
            <person name="Kono N."/>
            <person name="Nakamura H."/>
            <person name="Ohtoshi R."/>
            <person name="Moran D.A.P."/>
            <person name="Shinohara A."/>
            <person name="Yoshida Y."/>
            <person name="Fujiwara M."/>
            <person name="Mori M."/>
            <person name="Tomita M."/>
            <person name="Arakawa K."/>
        </authorList>
    </citation>
    <scope>NUCLEOTIDE SEQUENCE [LARGE SCALE GENOMIC DNA]</scope>
</reference>
<name>A0A4Y2CSL8_ARAVE</name>
<gene>
    <name evidence="1" type="ORF">AVEN_173617_1</name>
</gene>
<dbReference type="EMBL" id="BGPR01000234">
    <property type="protein sequence ID" value="GBM06864.1"/>
    <property type="molecule type" value="Genomic_DNA"/>
</dbReference>
<sequence>MKDRPPRQKSVTEAERRITAIMSGLCESPPPITVVRPVFGDGSYEPYPPFMYPPRKEEPAFLYSGFRYRLVMAPGHVLCLCHPCHASELSGRVAGV</sequence>